<dbReference type="EMBL" id="CP001738">
    <property type="protein sequence ID" value="ACY96592.1"/>
    <property type="molecule type" value="Genomic_DNA"/>
</dbReference>
<feature type="compositionally biased region" description="Low complexity" evidence="1">
    <location>
        <begin position="217"/>
        <end position="238"/>
    </location>
</feature>
<dbReference type="OrthoDB" id="3473486at2"/>
<dbReference type="AlphaFoldDB" id="D1A7K3"/>
<dbReference type="RefSeq" id="WP_012851376.1">
    <property type="nucleotide sequence ID" value="NC_013510.1"/>
</dbReference>
<keyword evidence="2" id="KW-1133">Transmembrane helix</keyword>
<evidence type="ECO:0000256" key="1">
    <source>
        <dbReference type="SAM" id="MobiDB-lite"/>
    </source>
</evidence>
<keyword evidence="2" id="KW-0472">Membrane</keyword>
<dbReference type="HOGENOM" id="CLU_1165368_0_0_11"/>
<gene>
    <name evidence="3" type="ordered locus">Tcur_1006</name>
</gene>
<protein>
    <submittedName>
        <fullName evidence="3">Uncharacterized protein</fullName>
    </submittedName>
</protein>
<sequence>MKARLRRIVLPLVASVMLLPIWGTGTARAEVDYITVADAIIEHGYYVDSKSKLLRSDAALDVLRSTLERSEPAYVAVFPASVDPNAALEGLMKQLDQKGTYVVLAGRRLRAKSNTIDEATLRQHYVQAVKSNPGRPDRALIALLRLLPTAKAAPLKTPEPTTLADAQRAMEAGAKEAAEKKDDGGFPLGYLLGGLGLLAVIAAGFVLLLRRKGKSKPAAGAGAQSPAAGGGPADAPGA</sequence>
<dbReference type="KEGG" id="tcu:Tcur_1006"/>
<feature type="transmembrane region" description="Helical" evidence="2">
    <location>
        <begin position="188"/>
        <end position="209"/>
    </location>
</feature>
<evidence type="ECO:0000313" key="3">
    <source>
        <dbReference type="EMBL" id="ACY96592.1"/>
    </source>
</evidence>
<accession>D1A7K3</accession>
<organism evidence="3 4">
    <name type="scientific">Thermomonospora curvata (strain ATCC 19995 / DSM 43183 / JCM 3096 / KCTC 9072 / NBRC 15933 / NCIMB 10081 / Henssen B9)</name>
    <dbReference type="NCBI Taxonomy" id="471852"/>
    <lineage>
        <taxon>Bacteria</taxon>
        <taxon>Bacillati</taxon>
        <taxon>Actinomycetota</taxon>
        <taxon>Actinomycetes</taxon>
        <taxon>Streptosporangiales</taxon>
        <taxon>Thermomonosporaceae</taxon>
        <taxon>Thermomonospora</taxon>
    </lineage>
</organism>
<evidence type="ECO:0000256" key="2">
    <source>
        <dbReference type="SAM" id="Phobius"/>
    </source>
</evidence>
<feature type="region of interest" description="Disordered" evidence="1">
    <location>
        <begin position="216"/>
        <end position="238"/>
    </location>
</feature>
<evidence type="ECO:0000313" key="4">
    <source>
        <dbReference type="Proteomes" id="UP000001918"/>
    </source>
</evidence>
<dbReference type="Proteomes" id="UP000001918">
    <property type="component" value="Chromosome"/>
</dbReference>
<keyword evidence="2" id="KW-0812">Transmembrane</keyword>
<proteinExistence type="predicted"/>
<reference evidence="3 4" key="1">
    <citation type="journal article" date="2011" name="Stand. Genomic Sci.">
        <title>Complete genome sequence of Thermomonospora curvata type strain (B9).</title>
        <authorList>
            <person name="Chertkov O."/>
            <person name="Sikorski J."/>
            <person name="Nolan M."/>
            <person name="Lapidus A."/>
            <person name="Lucas S."/>
            <person name="Del Rio T.G."/>
            <person name="Tice H."/>
            <person name="Cheng J.F."/>
            <person name="Goodwin L."/>
            <person name="Pitluck S."/>
            <person name="Liolios K."/>
            <person name="Ivanova N."/>
            <person name="Mavromatis K."/>
            <person name="Mikhailova N."/>
            <person name="Ovchinnikova G."/>
            <person name="Pati A."/>
            <person name="Chen A."/>
            <person name="Palaniappan K."/>
            <person name="Djao O.D."/>
            <person name="Land M."/>
            <person name="Hauser L."/>
            <person name="Chang Y.J."/>
            <person name="Jeffries C.D."/>
            <person name="Brettin T."/>
            <person name="Han C."/>
            <person name="Detter J.C."/>
            <person name="Rohde M."/>
            <person name="Goker M."/>
            <person name="Woyke T."/>
            <person name="Bristow J."/>
            <person name="Eisen J.A."/>
            <person name="Markowitz V."/>
            <person name="Hugenholtz P."/>
            <person name="Klenk H.P."/>
            <person name="Kyrpides N.C."/>
        </authorList>
    </citation>
    <scope>NUCLEOTIDE SEQUENCE [LARGE SCALE GENOMIC DNA]</scope>
    <source>
        <strain evidence="4">ATCC 19995 / DSM 43183 / JCM 3096 / KCTC 9072 / NBRC 15933 / NCIMB 10081 / Henssen B9</strain>
    </source>
</reference>
<keyword evidence="4" id="KW-1185">Reference proteome</keyword>
<name>D1A7K3_THECD</name>